<dbReference type="EMBL" id="MOBZ01000004">
    <property type="protein sequence ID" value="ROO12219.1"/>
    <property type="molecule type" value="Genomic_DNA"/>
</dbReference>
<dbReference type="Proteomes" id="UP000283619">
    <property type="component" value="Unassembled WGS sequence"/>
</dbReference>
<evidence type="ECO:0000259" key="1">
    <source>
        <dbReference type="Pfam" id="PF13175"/>
    </source>
</evidence>
<sequence length="495" mass="56310">MLEARTDSRALVVFYDEQADSYFICGVNMDVTDMEAVKADSEYVFVVNNRLFLSRNKVNLVKVNNLPADDGLLTLSAVKSARYVKELTVRENVKSVKRRKQYFEKLIDYYTNGQSRDGFMEEVAFAFTFSGSPVSILVGATNKAPLDSEERIAKVNEWYKRRRPQVVFGDETSYSLVFQSLLELNTLSLLSALAIDSGVAKKIMLPCLLAEFSEVDLQNEEGMSNSNLLRRMLERLSSNTIVSYLCKAADLSASEVFRAVSNVESSMEEYFGVFNMIAETICDHFFDGESLHLNRLTTTDYFAIESLTALISSLPDNIAANMRWGWRGVSTGELARSHIFAEIYAFLKKSWFSNNIIVIDEADLYLHPEWQRTFLYDLLHHLDNMRMYENISRPQVIICTHSPIIVSDFLPESIVSLRKDEYGQTVLAESFGFGNAIGDIYMSGMHLQSTFGEHAKKILDRIIVDARQGNLSDEDYRLVQKIPNNHVKNFLLSHD</sequence>
<name>A0A423P9Y2_PSEFL</name>
<protein>
    <recommendedName>
        <fullName evidence="1">Endonuclease GajA/Old nuclease/RecF-like AAA domain-containing protein</fullName>
    </recommendedName>
</protein>
<dbReference type="InterPro" id="IPR041685">
    <property type="entry name" value="AAA_GajA/Old/RecF-like"/>
</dbReference>
<accession>A0A423P9Y2</accession>
<reference evidence="2 3" key="1">
    <citation type="submission" date="2016-10" db="EMBL/GenBank/DDBJ databases">
        <title>Comparative genome analysis of multiple Pseudomonas spp. focuses on biocontrol and plant growth promoting traits.</title>
        <authorList>
            <person name="Tao X.-Y."/>
            <person name="Taylor C.G."/>
        </authorList>
    </citation>
    <scope>NUCLEOTIDE SEQUENCE [LARGE SCALE GENOMIC DNA]</scope>
    <source>
        <strain evidence="2 3">36G2</strain>
    </source>
</reference>
<gene>
    <name evidence="2" type="ORF">BK673_06675</name>
</gene>
<comment type="caution">
    <text evidence="2">The sequence shown here is derived from an EMBL/GenBank/DDBJ whole genome shotgun (WGS) entry which is preliminary data.</text>
</comment>
<evidence type="ECO:0000313" key="3">
    <source>
        <dbReference type="Proteomes" id="UP000283619"/>
    </source>
</evidence>
<dbReference type="AlphaFoldDB" id="A0A423P9Y2"/>
<feature type="domain" description="Endonuclease GajA/Old nuclease/RecF-like AAA" evidence="1">
    <location>
        <begin position="343"/>
        <end position="406"/>
    </location>
</feature>
<organism evidence="2 3">
    <name type="scientific">Pseudomonas fluorescens</name>
    <dbReference type="NCBI Taxonomy" id="294"/>
    <lineage>
        <taxon>Bacteria</taxon>
        <taxon>Pseudomonadati</taxon>
        <taxon>Pseudomonadota</taxon>
        <taxon>Gammaproteobacteria</taxon>
        <taxon>Pseudomonadales</taxon>
        <taxon>Pseudomonadaceae</taxon>
        <taxon>Pseudomonas</taxon>
    </lineage>
</organism>
<dbReference type="SUPFAM" id="SSF52540">
    <property type="entry name" value="P-loop containing nucleoside triphosphate hydrolases"/>
    <property type="match status" value="1"/>
</dbReference>
<dbReference type="Pfam" id="PF13175">
    <property type="entry name" value="AAA_15"/>
    <property type="match status" value="1"/>
</dbReference>
<evidence type="ECO:0000313" key="2">
    <source>
        <dbReference type="EMBL" id="ROO12219.1"/>
    </source>
</evidence>
<dbReference type="InterPro" id="IPR027417">
    <property type="entry name" value="P-loop_NTPase"/>
</dbReference>
<proteinExistence type="predicted"/>
<dbReference type="Gene3D" id="3.40.50.300">
    <property type="entry name" value="P-loop containing nucleotide triphosphate hydrolases"/>
    <property type="match status" value="1"/>
</dbReference>